<dbReference type="Pfam" id="PF16110">
    <property type="entry name" value="DUF4828"/>
    <property type="match status" value="1"/>
</dbReference>
<protein>
    <recommendedName>
        <fullName evidence="3">DUF4828 domain-containing protein</fullName>
    </recommendedName>
</protein>
<dbReference type="InterPro" id="IPR032254">
    <property type="entry name" value="DUF4828"/>
</dbReference>
<dbReference type="RefSeq" id="WP_057905072.1">
    <property type="nucleotide sequence ID" value="NZ_AZDA01000092.1"/>
</dbReference>
<dbReference type="AlphaFoldDB" id="A0A0R1GRF4"/>
<organism evidence="1 2">
    <name type="scientific">Loigolactobacillus bifermentans DSM 20003</name>
    <dbReference type="NCBI Taxonomy" id="1423726"/>
    <lineage>
        <taxon>Bacteria</taxon>
        <taxon>Bacillati</taxon>
        <taxon>Bacillota</taxon>
        <taxon>Bacilli</taxon>
        <taxon>Lactobacillales</taxon>
        <taxon>Lactobacillaceae</taxon>
        <taxon>Loigolactobacillus</taxon>
    </lineage>
</organism>
<dbReference type="PATRIC" id="fig|1423726.3.peg.664"/>
<accession>A0A0R1GRF4</accession>
<sequence length="119" mass="14109">MAFHWHLNGQRLVKNFVKHFVAHQPATAVDYTLFFAGTWRFYDERQQRHHQLRVSSQLEIKIDGHALAGQVTQLNRQQLVFLDQYGYELRITANDQQPTTIYDEADHRTYPIMIVNQPE</sequence>
<comment type="caution">
    <text evidence="1">The sequence shown here is derived from an EMBL/GenBank/DDBJ whole genome shotgun (WGS) entry which is preliminary data.</text>
</comment>
<gene>
    <name evidence="1" type="ORF">FC07_GL000642</name>
</gene>
<proteinExistence type="predicted"/>
<dbReference type="STRING" id="1423726.FC07_GL000642"/>
<dbReference type="Proteomes" id="UP000051461">
    <property type="component" value="Unassembled WGS sequence"/>
</dbReference>
<evidence type="ECO:0008006" key="3">
    <source>
        <dbReference type="Google" id="ProtNLM"/>
    </source>
</evidence>
<dbReference type="EMBL" id="AZDA01000092">
    <property type="protein sequence ID" value="KRK34433.1"/>
    <property type="molecule type" value="Genomic_DNA"/>
</dbReference>
<name>A0A0R1GRF4_9LACO</name>
<evidence type="ECO:0000313" key="1">
    <source>
        <dbReference type="EMBL" id="KRK34433.1"/>
    </source>
</evidence>
<dbReference type="OrthoDB" id="2246468at2"/>
<reference evidence="1 2" key="1">
    <citation type="journal article" date="2015" name="Genome Announc.">
        <title>Expanding the biotechnology potential of lactobacilli through comparative genomics of 213 strains and associated genera.</title>
        <authorList>
            <person name="Sun Z."/>
            <person name="Harris H.M."/>
            <person name="McCann A."/>
            <person name="Guo C."/>
            <person name="Argimon S."/>
            <person name="Zhang W."/>
            <person name="Yang X."/>
            <person name="Jeffery I.B."/>
            <person name="Cooney J.C."/>
            <person name="Kagawa T.F."/>
            <person name="Liu W."/>
            <person name="Song Y."/>
            <person name="Salvetti E."/>
            <person name="Wrobel A."/>
            <person name="Rasinkangas P."/>
            <person name="Parkhill J."/>
            <person name="Rea M.C."/>
            <person name="O'Sullivan O."/>
            <person name="Ritari J."/>
            <person name="Douillard F.P."/>
            <person name="Paul Ross R."/>
            <person name="Yang R."/>
            <person name="Briner A.E."/>
            <person name="Felis G.E."/>
            <person name="de Vos W.M."/>
            <person name="Barrangou R."/>
            <person name="Klaenhammer T.R."/>
            <person name="Caufield P.W."/>
            <person name="Cui Y."/>
            <person name="Zhang H."/>
            <person name="O'Toole P.W."/>
        </authorList>
    </citation>
    <scope>NUCLEOTIDE SEQUENCE [LARGE SCALE GENOMIC DNA]</scope>
    <source>
        <strain evidence="1 2">DSM 20003</strain>
    </source>
</reference>
<keyword evidence="2" id="KW-1185">Reference proteome</keyword>
<evidence type="ECO:0000313" key="2">
    <source>
        <dbReference type="Proteomes" id="UP000051461"/>
    </source>
</evidence>